<dbReference type="AlphaFoldDB" id="A0A2H3CZ52"/>
<feature type="region of interest" description="Disordered" evidence="1">
    <location>
        <begin position="1"/>
        <end position="46"/>
    </location>
</feature>
<proteinExistence type="predicted"/>
<dbReference type="InParanoid" id="A0A2H3CZ52"/>
<protein>
    <submittedName>
        <fullName evidence="2">Uncharacterized protein</fullName>
    </submittedName>
</protein>
<evidence type="ECO:0000313" key="3">
    <source>
        <dbReference type="Proteomes" id="UP000217790"/>
    </source>
</evidence>
<name>A0A2H3CZ52_ARMGA</name>
<organism evidence="2 3">
    <name type="scientific">Armillaria gallica</name>
    <name type="common">Bulbous honey fungus</name>
    <name type="synonym">Armillaria bulbosa</name>
    <dbReference type="NCBI Taxonomy" id="47427"/>
    <lineage>
        <taxon>Eukaryota</taxon>
        <taxon>Fungi</taxon>
        <taxon>Dikarya</taxon>
        <taxon>Basidiomycota</taxon>
        <taxon>Agaricomycotina</taxon>
        <taxon>Agaricomycetes</taxon>
        <taxon>Agaricomycetidae</taxon>
        <taxon>Agaricales</taxon>
        <taxon>Marasmiineae</taxon>
        <taxon>Physalacriaceae</taxon>
        <taxon>Armillaria</taxon>
    </lineage>
</organism>
<feature type="compositionally biased region" description="Polar residues" evidence="1">
    <location>
        <begin position="28"/>
        <end position="37"/>
    </location>
</feature>
<keyword evidence="3" id="KW-1185">Reference proteome</keyword>
<evidence type="ECO:0000256" key="1">
    <source>
        <dbReference type="SAM" id="MobiDB-lite"/>
    </source>
</evidence>
<dbReference type="Proteomes" id="UP000217790">
    <property type="component" value="Unassembled WGS sequence"/>
</dbReference>
<gene>
    <name evidence="2" type="ORF">ARMGADRAFT_1020378</name>
</gene>
<sequence length="64" mass="7083">MTQTEVTDPGRSPQRARIPSCMKPPKVSQPNAHTPSNGDEKISRQSAHKFLSRLRFVLSSGAHK</sequence>
<accession>A0A2H3CZ52</accession>
<reference evidence="3" key="1">
    <citation type="journal article" date="2017" name="Nat. Ecol. Evol.">
        <title>Genome expansion and lineage-specific genetic innovations in the forest pathogenic fungi Armillaria.</title>
        <authorList>
            <person name="Sipos G."/>
            <person name="Prasanna A.N."/>
            <person name="Walter M.C."/>
            <person name="O'Connor E."/>
            <person name="Balint B."/>
            <person name="Krizsan K."/>
            <person name="Kiss B."/>
            <person name="Hess J."/>
            <person name="Varga T."/>
            <person name="Slot J."/>
            <person name="Riley R."/>
            <person name="Boka B."/>
            <person name="Rigling D."/>
            <person name="Barry K."/>
            <person name="Lee J."/>
            <person name="Mihaltcheva S."/>
            <person name="LaButti K."/>
            <person name="Lipzen A."/>
            <person name="Waldron R."/>
            <person name="Moloney N.M."/>
            <person name="Sperisen C."/>
            <person name="Kredics L."/>
            <person name="Vagvoelgyi C."/>
            <person name="Patrignani A."/>
            <person name="Fitzpatrick D."/>
            <person name="Nagy I."/>
            <person name="Doyle S."/>
            <person name="Anderson J.B."/>
            <person name="Grigoriev I.V."/>
            <person name="Gueldener U."/>
            <person name="Muensterkoetter M."/>
            <person name="Nagy L.G."/>
        </authorList>
    </citation>
    <scope>NUCLEOTIDE SEQUENCE [LARGE SCALE GENOMIC DNA]</scope>
    <source>
        <strain evidence="3">Ar21-2</strain>
    </source>
</reference>
<evidence type="ECO:0000313" key="2">
    <source>
        <dbReference type="EMBL" id="PBK81373.1"/>
    </source>
</evidence>
<dbReference type="EMBL" id="KZ293731">
    <property type="protein sequence ID" value="PBK81373.1"/>
    <property type="molecule type" value="Genomic_DNA"/>
</dbReference>